<dbReference type="InterPro" id="IPR036097">
    <property type="entry name" value="HisK_dim/P_sf"/>
</dbReference>
<sequence>MRNWHRSIAARLALGYGVLVVVSISIVCAVFYFGTIGVLDRSVDRKLTLLSERLAALYQQDDASRTTAEIAHLLTDRTDSDTEIFLLVGADGRRVAGNLSSWPDVGSPVGRLLHRDVTREGRRVPARMLIRELEGGARLFVGRDMEEGKSIRSLVLRSLAYGGGVAILLVVAGAWLFRRQLEARIGQIRRTAGEIEAGDLSRRIPVSSEDEFGLLSRDINRMLDRIEHLMEGVRHVSNAIAHDLRTPLGRIRNKLDGALRQQQGVAGYESAAQAAIDDIDDLTRVFDKLLQIAAAESGMRPENFNDIDLQQIGADIVEMYEATADEQGVLLVQMYGEGVPARGDRNLLGSALASLVDNAIKYAGRGATVEVSAGSDEQGSWLAVRDNGPGVPTEELPKLTQRFYRLDKSRHLPGNGLGLSIVAAIAALHGGSLEIEDAAPGLRLRFRLADFIVR</sequence>
<evidence type="ECO:0000256" key="1">
    <source>
        <dbReference type="ARBA" id="ARBA00000085"/>
    </source>
</evidence>
<dbReference type="SMART" id="SM00387">
    <property type="entry name" value="HATPase_c"/>
    <property type="match status" value="1"/>
</dbReference>
<dbReference type="SMART" id="SM00304">
    <property type="entry name" value="HAMP"/>
    <property type="match status" value="1"/>
</dbReference>
<dbReference type="GO" id="GO:0005886">
    <property type="term" value="C:plasma membrane"/>
    <property type="evidence" value="ECO:0007669"/>
    <property type="project" value="TreeGrafter"/>
</dbReference>
<dbReference type="InterPro" id="IPR005467">
    <property type="entry name" value="His_kinase_dom"/>
</dbReference>
<comment type="subcellular location">
    <subcellularLocation>
        <location evidence="2">Membrane</location>
    </subcellularLocation>
</comment>
<evidence type="ECO:0000256" key="6">
    <source>
        <dbReference type="ARBA" id="ARBA00022692"/>
    </source>
</evidence>
<keyword evidence="6 11" id="KW-0812">Transmembrane</keyword>
<dbReference type="InterPro" id="IPR050428">
    <property type="entry name" value="TCS_sensor_his_kinase"/>
</dbReference>
<dbReference type="InterPro" id="IPR036890">
    <property type="entry name" value="HATPase_C_sf"/>
</dbReference>
<dbReference type="SUPFAM" id="SSF47384">
    <property type="entry name" value="Homodimeric domain of signal transducing histidine kinase"/>
    <property type="match status" value="1"/>
</dbReference>
<dbReference type="InterPro" id="IPR003661">
    <property type="entry name" value="HisK_dim/P_dom"/>
</dbReference>
<keyword evidence="5" id="KW-0808">Transferase</keyword>
<dbReference type="PROSITE" id="PS50109">
    <property type="entry name" value="HIS_KIN"/>
    <property type="match status" value="1"/>
</dbReference>
<protein>
    <recommendedName>
        <fullName evidence="3">histidine kinase</fullName>
        <ecNumber evidence="3">2.7.13.3</ecNumber>
    </recommendedName>
</protein>
<evidence type="ECO:0000256" key="9">
    <source>
        <dbReference type="ARBA" id="ARBA00023012"/>
    </source>
</evidence>
<gene>
    <name evidence="14" type="ORF">J3P46_16955</name>
</gene>
<dbReference type="SUPFAM" id="SSF158472">
    <property type="entry name" value="HAMP domain-like"/>
    <property type="match status" value="1"/>
</dbReference>
<dbReference type="EC" id="2.7.13.3" evidence="3"/>
<evidence type="ECO:0000259" key="13">
    <source>
        <dbReference type="PROSITE" id="PS50885"/>
    </source>
</evidence>
<keyword evidence="9" id="KW-0902">Two-component regulatory system</keyword>
<feature type="transmembrane region" description="Helical" evidence="11">
    <location>
        <begin position="12"/>
        <end position="33"/>
    </location>
</feature>
<dbReference type="PRINTS" id="PR00344">
    <property type="entry name" value="BCTRLSENSOR"/>
</dbReference>
<dbReference type="CDD" id="cd00082">
    <property type="entry name" value="HisKA"/>
    <property type="match status" value="1"/>
</dbReference>
<keyword evidence="7" id="KW-0418">Kinase</keyword>
<evidence type="ECO:0000313" key="15">
    <source>
        <dbReference type="Proteomes" id="UP000662821"/>
    </source>
</evidence>
<dbReference type="Proteomes" id="UP000662821">
    <property type="component" value="Chromosome"/>
</dbReference>
<dbReference type="InterPro" id="IPR003660">
    <property type="entry name" value="HAMP_dom"/>
</dbReference>
<dbReference type="Gene3D" id="3.30.565.10">
    <property type="entry name" value="Histidine kinase-like ATPase, C-terminal domain"/>
    <property type="match status" value="1"/>
</dbReference>
<evidence type="ECO:0000256" key="5">
    <source>
        <dbReference type="ARBA" id="ARBA00022679"/>
    </source>
</evidence>
<feature type="domain" description="HAMP" evidence="13">
    <location>
        <begin position="179"/>
        <end position="231"/>
    </location>
</feature>
<evidence type="ECO:0000256" key="3">
    <source>
        <dbReference type="ARBA" id="ARBA00012438"/>
    </source>
</evidence>
<dbReference type="PANTHER" id="PTHR45436">
    <property type="entry name" value="SENSOR HISTIDINE KINASE YKOH"/>
    <property type="match status" value="1"/>
</dbReference>
<dbReference type="SMART" id="SM00388">
    <property type="entry name" value="HisKA"/>
    <property type="match status" value="1"/>
</dbReference>
<organism evidence="14 15">
    <name type="scientific">Janthinobacterium lividum</name>
    <dbReference type="NCBI Taxonomy" id="29581"/>
    <lineage>
        <taxon>Bacteria</taxon>
        <taxon>Pseudomonadati</taxon>
        <taxon>Pseudomonadota</taxon>
        <taxon>Betaproteobacteria</taxon>
        <taxon>Burkholderiales</taxon>
        <taxon>Oxalobacteraceae</taxon>
        <taxon>Janthinobacterium</taxon>
    </lineage>
</organism>
<evidence type="ECO:0000313" key="14">
    <source>
        <dbReference type="EMBL" id="QSX94426.1"/>
    </source>
</evidence>
<evidence type="ECO:0000256" key="10">
    <source>
        <dbReference type="ARBA" id="ARBA00023136"/>
    </source>
</evidence>
<evidence type="ECO:0000256" key="2">
    <source>
        <dbReference type="ARBA" id="ARBA00004370"/>
    </source>
</evidence>
<dbReference type="Pfam" id="PF00672">
    <property type="entry name" value="HAMP"/>
    <property type="match status" value="1"/>
</dbReference>
<dbReference type="GO" id="GO:0000155">
    <property type="term" value="F:phosphorelay sensor kinase activity"/>
    <property type="evidence" value="ECO:0007669"/>
    <property type="project" value="InterPro"/>
</dbReference>
<dbReference type="InterPro" id="IPR003594">
    <property type="entry name" value="HATPase_dom"/>
</dbReference>
<keyword evidence="4" id="KW-0597">Phosphoprotein</keyword>
<dbReference type="AlphaFoldDB" id="A0AAJ4MNZ6"/>
<evidence type="ECO:0000256" key="8">
    <source>
        <dbReference type="ARBA" id="ARBA00022989"/>
    </source>
</evidence>
<dbReference type="EMBL" id="CP071520">
    <property type="protein sequence ID" value="QSX94426.1"/>
    <property type="molecule type" value="Genomic_DNA"/>
</dbReference>
<dbReference type="Gene3D" id="1.10.287.130">
    <property type="match status" value="1"/>
</dbReference>
<keyword evidence="10 11" id="KW-0472">Membrane</keyword>
<dbReference type="Pfam" id="PF02518">
    <property type="entry name" value="HATPase_c"/>
    <property type="match status" value="1"/>
</dbReference>
<comment type="catalytic activity">
    <reaction evidence="1">
        <text>ATP + protein L-histidine = ADP + protein N-phospho-L-histidine.</text>
        <dbReference type="EC" id="2.7.13.3"/>
    </reaction>
</comment>
<keyword evidence="8 11" id="KW-1133">Transmembrane helix</keyword>
<evidence type="ECO:0000256" key="11">
    <source>
        <dbReference type="SAM" id="Phobius"/>
    </source>
</evidence>
<feature type="domain" description="Histidine kinase" evidence="12">
    <location>
        <begin position="239"/>
        <end position="452"/>
    </location>
</feature>
<dbReference type="InterPro" id="IPR004358">
    <property type="entry name" value="Sig_transdc_His_kin-like_C"/>
</dbReference>
<reference evidence="14 15" key="1">
    <citation type="submission" date="2021-03" db="EMBL/GenBank/DDBJ databases">
        <title>Draft genome sequence of Janthinobacterium sp. strain PLB02 isolated from infected primmorphs (Lubomirskia baicalensis).</title>
        <authorList>
            <person name="Chernogor L.I."/>
            <person name="Belikov S.I."/>
            <person name="Petrushin I.S."/>
        </authorList>
    </citation>
    <scope>NUCLEOTIDE SEQUENCE [LARGE SCALE GENOMIC DNA]</scope>
    <source>
        <strain evidence="14 15">PLB02</strain>
    </source>
</reference>
<feature type="transmembrane region" description="Helical" evidence="11">
    <location>
        <begin position="159"/>
        <end position="177"/>
    </location>
</feature>
<name>A0AAJ4MNZ6_9BURK</name>
<dbReference type="SUPFAM" id="SSF55874">
    <property type="entry name" value="ATPase domain of HSP90 chaperone/DNA topoisomerase II/histidine kinase"/>
    <property type="match status" value="1"/>
</dbReference>
<dbReference type="PROSITE" id="PS50885">
    <property type="entry name" value="HAMP"/>
    <property type="match status" value="1"/>
</dbReference>
<accession>A0AAJ4MNZ6</accession>
<dbReference type="PANTHER" id="PTHR45436:SF8">
    <property type="entry name" value="HISTIDINE KINASE"/>
    <property type="match status" value="1"/>
</dbReference>
<dbReference type="RefSeq" id="WP_151095709.1">
    <property type="nucleotide sequence ID" value="NZ_CP071520.1"/>
</dbReference>
<evidence type="ECO:0000256" key="7">
    <source>
        <dbReference type="ARBA" id="ARBA00022777"/>
    </source>
</evidence>
<evidence type="ECO:0000259" key="12">
    <source>
        <dbReference type="PROSITE" id="PS50109"/>
    </source>
</evidence>
<dbReference type="Gene3D" id="6.10.340.10">
    <property type="match status" value="1"/>
</dbReference>
<evidence type="ECO:0000256" key="4">
    <source>
        <dbReference type="ARBA" id="ARBA00022553"/>
    </source>
</evidence>
<proteinExistence type="predicted"/>
<dbReference type="CDD" id="cd06225">
    <property type="entry name" value="HAMP"/>
    <property type="match status" value="1"/>
</dbReference>